<comment type="caution">
    <text evidence="3">The sequence shown here is derived from an EMBL/GenBank/DDBJ whole genome shotgun (WGS) entry which is preliminary data.</text>
</comment>
<sequence>MAKKERLIELLQEKRTALITRAVTKGLDPTVSKKDSGVEWLGEIPEHWEVKKVKRMCLVRRGASPQPIEDPVYFDDEREYAWVRIADVTASERYLETTTQRLSELGR</sequence>
<dbReference type="Gene3D" id="1.10.287.1120">
    <property type="entry name" value="Bipartite methylase S protein"/>
    <property type="match status" value="1"/>
</dbReference>
<dbReference type="InterPro" id="IPR044946">
    <property type="entry name" value="Restrct_endonuc_typeI_TRD_sf"/>
</dbReference>
<evidence type="ECO:0000313" key="4">
    <source>
        <dbReference type="Proteomes" id="UP000748308"/>
    </source>
</evidence>
<reference evidence="3" key="1">
    <citation type="submission" date="2019-03" db="EMBL/GenBank/DDBJ databases">
        <title>Lake Tanganyika Metagenome-Assembled Genomes (MAGs).</title>
        <authorList>
            <person name="Tran P."/>
        </authorList>
    </citation>
    <scope>NUCLEOTIDE SEQUENCE</scope>
    <source>
        <strain evidence="3">M_DeepCast_400m_m2_100</strain>
    </source>
</reference>
<evidence type="ECO:0008006" key="5">
    <source>
        <dbReference type="Google" id="ProtNLM"/>
    </source>
</evidence>
<name>A0A938BQU2_UNCEI</name>
<evidence type="ECO:0000256" key="1">
    <source>
        <dbReference type="ARBA" id="ARBA00022747"/>
    </source>
</evidence>
<dbReference type="Gene3D" id="3.90.220.20">
    <property type="entry name" value="DNA methylase specificity domains"/>
    <property type="match status" value="1"/>
</dbReference>
<keyword evidence="1" id="KW-0680">Restriction system</keyword>
<evidence type="ECO:0000256" key="2">
    <source>
        <dbReference type="ARBA" id="ARBA00023125"/>
    </source>
</evidence>
<keyword evidence="2" id="KW-0238">DNA-binding</keyword>
<dbReference type="AlphaFoldDB" id="A0A938BQU2"/>
<dbReference type="GO" id="GO:0009307">
    <property type="term" value="P:DNA restriction-modification system"/>
    <property type="evidence" value="ECO:0007669"/>
    <property type="project" value="UniProtKB-KW"/>
</dbReference>
<dbReference type="GO" id="GO:0003677">
    <property type="term" value="F:DNA binding"/>
    <property type="evidence" value="ECO:0007669"/>
    <property type="project" value="UniProtKB-KW"/>
</dbReference>
<accession>A0A938BQU2</accession>
<evidence type="ECO:0000313" key="3">
    <source>
        <dbReference type="EMBL" id="MBM3317567.1"/>
    </source>
</evidence>
<proteinExistence type="predicted"/>
<organism evidence="3 4">
    <name type="scientific">Eiseniibacteriota bacterium</name>
    <dbReference type="NCBI Taxonomy" id="2212470"/>
    <lineage>
        <taxon>Bacteria</taxon>
        <taxon>Candidatus Eiseniibacteriota</taxon>
    </lineage>
</organism>
<gene>
    <name evidence="3" type="ORF">FJY75_06905</name>
</gene>
<protein>
    <recommendedName>
        <fullName evidence="5">Restriction endonuclease subunit S</fullName>
    </recommendedName>
</protein>
<dbReference type="EMBL" id="VGIY01000145">
    <property type="protein sequence ID" value="MBM3317567.1"/>
    <property type="molecule type" value="Genomic_DNA"/>
</dbReference>
<dbReference type="Proteomes" id="UP000748308">
    <property type="component" value="Unassembled WGS sequence"/>
</dbReference>
<dbReference type="SUPFAM" id="SSF116734">
    <property type="entry name" value="DNA methylase specificity domain"/>
    <property type="match status" value="1"/>
</dbReference>